<dbReference type="EC" id="2.7.7.49" evidence="1"/>
<evidence type="ECO:0000256" key="6">
    <source>
        <dbReference type="ARBA" id="ARBA00022759"/>
    </source>
</evidence>
<accession>A0A2N5T466</accession>
<dbReference type="GO" id="GO:0004519">
    <property type="term" value="F:endonuclease activity"/>
    <property type="evidence" value="ECO:0007669"/>
    <property type="project" value="UniProtKB-KW"/>
</dbReference>
<dbReference type="InterPro" id="IPR036397">
    <property type="entry name" value="RNaseH_sf"/>
</dbReference>
<dbReference type="SUPFAM" id="SSF56672">
    <property type="entry name" value="DNA/RNA polymerases"/>
    <property type="match status" value="1"/>
</dbReference>
<evidence type="ECO:0000256" key="3">
    <source>
        <dbReference type="ARBA" id="ARBA00022679"/>
    </source>
</evidence>
<dbReference type="Gene3D" id="1.10.340.70">
    <property type="match status" value="1"/>
</dbReference>
<organism evidence="13 14">
    <name type="scientific">Puccinia coronata f. sp. avenae</name>
    <dbReference type="NCBI Taxonomy" id="200324"/>
    <lineage>
        <taxon>Eukaryota</taxon>
        <taxon>Fungi</taxon>
        <taxon>Dikarya</taxon>
        <taxon>Basidiomycota</taxon>
        <taxon>Pucciniomycotina</taxon>
        <taxon>Pucciniomycetes</taxon>
        <taxon>Pucciniales</taxon>
        <taxon>Pucciniaceae</taxon>
        <taxon>Puccinia</taxon>
    </lineage>
</organism>
<comment type="caution">
    <text evidence="13">The sequence shown here is derived from an EMBL/GenBank/DDBJ whole genome shotgun (WGS) entry which is preliminary data.</text>
</comment>
<evidence type="ECO:0000256" key="8">
    <source>
        <dbReference type="ARBA" id="ARBA00022884"/>
    </source>
</evidence>
<evidence type="ECO:0000313" key="13">
    <source>
        <dbReference type="EMBL" id="PLW20248.1"/>
    </source>
</evidence>
<keyword evidence="9" id="KW-0695">RNA-directed DNA polymerase</keyword>
<dbReference type="GO" id="GO:0005634">
    <property type="term" value="C:nucleus"/>
    <property type="evidence" value="ECO:0007669"/>
    <property type="project" value="UniProtKB-ARBA"/>
</dbReference>
<keyword evidence="14" id="KW-1185">Reference proteome</keyword>
<dbReference type="FunFam" id="3.10.10.10:FF:000007">
    <property type="entry name" value="Retrovirus-related Pol polyprotein from transposon 17.6-like Protein"/>
    <property type="match status" value="1"/>
</dbReference>
<keyword evidence="3" id="KW-0808">Transferase</keyword>
<evidence type="ECO:0000256" key="2">
    <source>
        <dbReference type="ARBA" id="ARBA00022670"/>
    </source>
</evidence>
<dbReference type="Gene3D" id="2.40.70.10">
    <property type="entry name" value="Acid Proteases"/>
    <property type="match status" value="1"/>
</dbReference>
<proteinExistence type="predicted"/>
<evidence type="ECO:0000256" key="1">
    <source>
        <dbReference type="ARBA" id="ARBA00012493"/>
    </source>
</evidence>
<keyword evidence="6" id="KW-0255">Endonuclease</keyword>
<protein>
    <recommendedName>
        <fullName evidence="1">RNA-directed DNA polymerase</fullName>
        <ecNumber evidence="1">2.7.7.49</ecNumber>
    </recommendedName>
</protein>
<evidence type="ECO:0000256" key="7">
    <source>
        <dbReference type="ARBA" id="ARBA00022801"/>
    </source>
</evidence>
<feature type="compositionally biased region" description="Low complexity" evidence="10">
    <location>
        <begin position="1258"/>
        <end position="1269"/>
    </location>
</feature>
<dbReference type="InterPro" id="IPR021109">
    <property type="entry name" value="Peptidase_aspartic_dom_sf"/>
</dbReference>
<dbReference type="GO" id="GO:0008233">
    <property type="term" value="F:peptidase activity"/>
    <property type="evidence" value="ECO:0007669"/>
    <property type="project" value="UniProtKB-KW"/>
</dbReference>
<feature type="region of interest" description="Disordered" evidence="10">
    <location>
        <begin position="1258"/>
        <end position="1283"/>
    </location>
</feature>
<evidence type="ECO:0000256" key="5">
    <source>
        <dbReference type="ARBA" id="ARBA00022722"/>
    </source>
</evidence>
<keyword evidence="2" id="KW-0645">Protease</keyword>
<dbReference type="InterPro" id="IPR000477">
    <property type="entry name" value="RT_dom"/>
</dbReference>
<dbReference type="GO" id="GO:0015074">
    <property type="term" value="P:DNA integration"/>
    <property type="evidence" value="ECO:0007669"/>
    <property type="project" value="InterPro"/>
</dbReference>
<evidence type="ECO:0000313" key="14">
    <source>
        <dbReference type="Proteomes" id="UP000235388"/>
    </source>
</evidence>
<dbReference type="Pfam" id="PF00078">
    <property type="entry name" value="RVT_1"/>
    <property type="match status" value="1"/>
</dbReference>
<keyword evidence="5" id="KW-0540">Nuclease</keyword>
<dbReference type="PANTHER" id="PTHR37984:SF5">
    <property type="entry name" value="PROTEIN NYNRIN-LIKE"/>
    <property type="match status" value="1"/>
</dbReference>
<dbReference type="CDD" id="cd09274">
    <property type="entry name" value="RNase_HI_RT_Ty3"/>
    <property type="match status" value="1"/>
</dbReference>
<evidence type="ECO:0000256" key="10">
    <source>
        <dbReference type="SAM" id="MobiDB-lite"/>
    </source>
</evidence>
<dbReference type="GO" id="GO:0006508">
    <property type="term" value="P:proteolysis"/>
    <property type="evidence" value="ECO:0007669"/>
    <property type="project" value="UniProtKB-KW"/>
</dbReference>
<evidence type="ECO:0000259" key="12">
    <source>
        <dbReference type="PROSITE" id="PS50994"/>
    </source>
</evidence>
<dbReference type="Gene3D" id="3.30.420.10">
    <property type="entry name" value="Ribonuclease H-like superfamily/Ribonuclease H"/>
    <property type="match status" value="1"/>
</dbReference>
<dbReference type="PANTHER" id="PTHR37984">
    <property type="entry name" value="PROTEIN CBG26694"/>
    <property type="match status" value="1"/>
</dbReference>
<keyword evidence="4" id="KW-0548">Nucleotidyltransferase</keyword>
<evidence type="ECO:0000259" key="11">
    <source>
        <dbReference type="PROSITE" id="PS50878"/>
    </source>
</evidence>
<dbReference type="PROSITE" id="PS50878">
    <property type="entry name" value="RT_POL"/>
    <property type="match status" value="1"/>
</dbReference>
<dbReference type="InterPro" id="IPR043502">
    <property type="entry name" value="DNA/RNA_pol_sf"/>
</dbReference>
<dbReference type="InterPro" id="IPR001584">
    <property type="entry name" value="Integrase_cat-core"/>
</dbReference>
<dbReference type="Gene3D" id="3.10.20.370">
    <property type="match status" value="1"/>
</dbReference>
<dbReference type="FunFam" id="3.30.70.270:FF:000020">
    <property type="entry name" value="Transposon Tf2-6 polyprotein-like Protein"/>
    <property type="match status" value="1"/>
</dbReference>
<gene>
    <name evidence="13" type="ORF">PCANC_07422</name>
</gene>
<feature type="domain" description="Reverse transcriptase" evidence="11">
    <location>
        <begin position="440"/>
        <end position="642"/>
    </location>
</feature>
<dbReference type="InterPro" id="IPR041373">
    <property type="entry name" value="RT_RNaseH"/>
</dbReference>
<dbReference type="InterPro" id="IPR050951">
    <property type="entry name" value="Retrovirus_Pol_polyprotein"/>
</dbReference>
<dbReference type="InterPro" id="IPR041588">
    <property type="entry name" value="Integrase_H2C2"/>
</dbReference>
<evidence type="ECO:0000256" key="9">
    <source>
        <dbReference type="ARBA" id="ARBA00022918"/>
    </source>
</evidence>
<dbReference type="EMBL" id="PGCJ01000800">
    <property type="protein sequence ID" value="PLW20248.1"/>
    <property type="molecule type" value="Genomic_DNA"/>
</dbReference>
<dbReference type="CDD" id="cd00303">
    <property type="entry name" value="retropepsin_like"/>
    <property type="match status" value="1"/>
</dbReference>
<dbReference type="Pfam" id="PF17917">
    <property type="entry name" value="RT_RNaseH"/>
    <property type="match status" value="1"/>
</dbReference>
<dbReference type="STRING" id="200324.A0A2N5T466"/>
<dbReference type="SUPFAM" id="SSF53098">
    <property type="entry name" value="Ribonuclease H-like"/>
    <property type="match status" value="1"/>
</dbReference>
<dbReference type="OrthoDB" id="3341476at2759"/>
<dbReference type="Pfam" id="PF17921">
    <property type="entry name" value="Integrase_H2C2"/>
    <property type="match status" value="1"/>
</dbReference>
<dbReference type="Gene3D" id="3.30.70.270">
    <property type="match status" value="2"/>
</dbReference>
<evidence type="ECO:0000256" key="4">
    <source>
        <dbReference type="ARBA" id="ARBA00022695"/>
    </source>
</evidence>
<dbReference type="GO" id="GO:0003723">
    <property type="term" value="F:RNA binding"/>
    <property type="evidence" value="ECO:0007669"/>
    <property type="project" value="UniProtKB-KW"/>
</dbReference>
<sequence length="1283" mass="147165">MDQFNYAHKQYDARLELQFLKFTTAEEYINKFKRLAIKLPSSKMTDEDKKFQFTVNLPGHLWIKVLSNKCDTLDDLCQSLREHDRLAKSGNYRGGNYHPNFSSFRNLAPNSFRRGSTSNYNHARRTSVGTATPMDLDAVDPDKGRVKQSLNLIDLDPSIKNSTTNLFVIEPIIPRIDSWAKINQHLEKISDNLLNQLDKPMVVLNRQLWNKKEQEIKAQEVCKRIESTISPLRKNSLTFIPGATRHGIIHELELNYISAESNHMPNLKRKQPDSIDVHRKRLRPSSMNHVDWERIDSDTESYNFEDDSGSEISSIIWLGDSPLELELNALEDKEKVLPRYEFGIGSVICDTIIDSGAGSIYLDVIVAQELYKRKEIDIVHVEPRNVRLANGTIEQVKMKAKFLLCVDDNEMPMEAFLINLPKMDLVLGLPWLCQTRAVPEYNDMSYSFVDERNKVVNVCPHNGRPKANLIAIIERSKGFDNEFARLAYETAPKAFREVVGLPSQKEFKHNIDTGNAAAVKGAKIFSSIDLKSGFWQVKLTNRSIQKTAFATQNGSYEFLVMPFGLCNAPATFQHMMNSILQECLGKYALVYMDDVIVFSKSVDEHRTHIKRIFELLKKYDLVVSEKKCDWGKNELLFLGHVVNGSGINVNEKKIAKIKDWPTPTNITQVRGFLNLATYYKRFIKFFSKITTPLYKLTEGAPKKGAEISWGEDQIIAFKNLKYHLARTVILYHPKPFNPFVLDTDASGQNIGAVLQQDPDSDSITKDFNLEEYAKTVKNHKLKPIAYESRKLSKTEQNYSAQERELLAIVHALKHFRGYIEGSPILVRTDHESLKYFKTQRHVNRRLARFVDEIEFFNVHIIYRPGPEQMAADALSRKPDGDNNSDPPETAKSLFSMEPTIDEAFERIKALKTMSPGKLALEGFKIKDQELYKTYHGRPNVIVICDKDQARKLAYETHVRLGHRNLQDTIFQLRTECHFPQMKLISEEVVKNCPACQFCKNNSDRNKMPLQLIERKAPFVTWGMDFVGPLPRTPRGNQYLATARVGHNGAEFNSNIFSNFLAGHKIKHNHILPYHPQSNGLVERFHSTLIGSLRKLCVPNKQLEWDLYLPLAVFGYRTSKTAGLERSPFYMCYGVEPKVAITHQQDRTESRNQRSRSFNLERKAQITRINNKAAIRLAKHEDQYFERALRPGELVLRQLEGRPSKLHPRWDGPFIIHSSNPNGSYRLKTPNGVVLKYTTNGDRLKRFHGDTTPLHFSRNVNKGVGNMMGNTEADRRRKGRAPLI</sequence>
<keyword evidence="7" id="KW-0378">Hydrolase</keyword>
<dbReference type="PROSITE" id="PS50994">
    <property type="entry name" value="INTEGRASE"/>
    <property type="match status" value="1"/>
</dbReference>
<dbReference type="CDD" id="cd01647">
    <property type="entry name" value="RT_LTR"/>
    <property type="match status" value="1"/>
</dbReference>
<keyword evidence="8" id="KW-0694">RNA-binding</keyword>
<dbReference type="Proteomes" id="UP000235388">
    <property type="component" value="Unassembled WGS sequence"/>
</dbReference>
<feature type="region of interest" description="Disordered" evidence="10">
    <location>
        <begin position="871"/>
        <end position="892"/>
    </location>
</feature>
<dbReference type="GO" id="GO:0003964">
    <property type="term" value="F:RNA-directed DNA polymerase activity"/>
    <property type="evidence" value="ECO:0007669"/>
    <property type="project" value="UniProtKB-KW"/>
</dbReference>
<name>A0A2N5T466_9BASI</name>
<dbReference type="InterPro" id="IPR043128">
    <property type="entry name" value="Rev_trsase/Diguanyl_cyclase"/>
</dbReference>
<dbReference type="InterPro" id="IPR012337">
    <property type="entry name" value="RNaseH-like_sf"/>
</dbReference>
<reference evidence="13 14" key="1">
    <citation type="submission" date="2017-11" db="EMBL/GenBank/DDBJ databases">
        <title>De novo assembly and phasing of dikaryotic genomes from two isolates of Puccinia coronata f. sp. avenae, the causal agent of oat crown rust.</title>
        <authorList>
            <person name="Miller M.E."/>
            <person name="Zhang Y."/>
            <person name="Omidvar V."/>
            <person name="Sperschneider J."/>
            <person name="Schwessinger B."/>
            <person name="Raley C."/>
            <person name="Palmer J.M."/>
            <person name="Garnica D."/>
            <person name="Upadhyaya N."/>
            <person name="Rathjen J."/>
            <person name="Taylor J.M."/>
            <person name="Park R.F."/>
            <person name="Dodds P.N."/>
            <person name="Hirsch C.D."/>
            <person name="Kianian S.F."/>
            <person name="Figueroa M."/>
        </authorList>
    </citation>
    <scope>NUCLEOTIDE SEQUENCE [LARGE SCALE GENOMIC DNA]</scope>
    <source>
        <strain evidence="13">12NC29</strain>
    </source>
</reference>
<feature type="domain" description="Integrase catalytic" evidence="12">
    <location>
        <begin position="1047"/>
        <end position="1135"/>
    </location>
</feature>